<dbReference type="EMBL" id="BMJQ01000003">
    <property type="protein sequence ID" value="GGF09752.1"/>
    <property type="molecule type" value="Genomic_DNA"/>
</dbReference>
<dbReference type="Gene3D" id="2.130.10.10">
    <property type="entry name" value="YVTN repeat-like/Quinoprotein amine dehydrogenase"/>
    <property type="match status" value="1"/>
</dbReference>
<dbReference type="PANTHER" id="PTHR47197:SF3">
    <property type="entry name" value="DIHYDRO-HEME D1 DEHYDROGENASE"/>
    <property type="match status" value="1"/>
</dbReference>
<keyword evidence="1" id="KW-0732">Signal</keyword>
<dbReference type="AlphaFoldDB" id="A0A8J3E2N1"/>
<evidence type="ECO:0000256" key="1">
    <source>
        <dbReference type="SAM" id="SignalP"/>
    </source>
</evidence>
<evidence type="ECO:0000313" key="3">
    <source>
        <dbReference type="Proteomes" id="UP000646365"/>
    </source>
</evidence>
<sequence length="331" mass="34954">MRRLPIIARLGLALGLWAGPGTASQAAEPPLVLEATIPLEDVGGRIDHMAVDPARRRLMVAELGNGSVDVVDLAGAKRFHRINDLEEPQGLAYVPGPDLVVVASAGDGTVRFFRGDDYAPAGVVALGDDADNVRVDPGTGQVIVGYGSGGLAVIDSATRAVARTIPLPVHPEGFQLEPGSPRVFVNLPDARRIAVVDRTGGRLLATWPLKGLGANFPMAIDVESRTIASVFRSPPRLVLIDMESGATKASAETCGDADDVFFDTKRQRIYVSCGEGMVDVRRRDGSAIARVPTSPGARTALFIPELDRLVVAARAGLFGDTAKLLLYRPAP</sequence>
<dbReference type="InterPro" id="IPR015943">
    <property type="entry name" value="WD40/YVTN_repeat-like_dom_sf"/>
</dbReference>
<proteinExistence type="predicted"/>
<dbReference type="Proteomes" id="UP000646365">
    <property type="component" value="Unassembled WGS sequence"/>
</dbReference>
<feature type="chain" id="PRO_5035182645" description="YncE family protein" evidence="1">
    <location>
        <begin position="24"/>
        <end position="331"/>
    </location>
</feature>
<dbReference type="PANTHER" id="PTHR47197">
    <property type="entry name" value="PROTEIN NIRF"/>
    <property type="match status" value="1"/>
</dbReference>
<gene>
    <name evidence="2" type="ORF">GCM10011611_14090</name>
</gene>
<accession>A0A8J3E2N1</accession>
<feature type="signal peptide" evidence="1">
    <location>
        <begin position="1"/>
        <end position="23"/>
    </location>
</feature>
<dbReference type="SUPFAM" id="SSF51004">
    <property type="entry name" value="C-terminal (heme d1) domain of cytochrome cd1-nitrite reductase"/>
    <property type="match status" value="1"/>
</dbReference>
<keyword evidence="3" id="KW-1185">Reference proteome</keyword>
<dbReference type="RefSeq" id="WP_229743548.1">
    <property type="nucleotide sequence ID" value="NZ_BMJQ01000003.1"/>
</dbReference>
<reference evidence="2" key="2">
    <citation type="submission" date="2020-09" db="EMBL/GenBank/DDBJ databases">
        <authorList>
            <person name="Sun Q."/>
            <person name="Zhou Y."/>
        </authorList>
    </citation>
    <scope>NUCLEOTIDE SEQUENCE</scope>
    <source>
        <strain evidence="2">CGMCC 1.15725</strain>
    </source>
</reference>
<name>A0A8J3E2N1_9PROT</name>
<evidence type="ECO:0000313" key="2">
    <source>
        <dbReference type="EMBL" id="GGF09752.1"/>
    </source>
</evidence>
<comment type="caution">
    <text evidence="2">The sequence shown here is derived from an EMBL/GenBank/DDBJ whole genome shotgun (WGS) entry which is preliminary data.</text>
</comment>
<dbReference type="InterPro" id="IPR051200">
    <property type="entry name" value="Host-pathogen_enzymatic-act"/>
</dbReference>
<protein>
    <recommendedName>
        <fullName evidence="4">YncE family protein</fullName>
    </recommendedName>
</protein>
<evidence type="ECO:0008006" key="4">
    <source>
        <dbReference type="Google" id="ProtNLM"/>
    </source>
</evidence>
<reference evidence="2" key="1">
    <citation type="journal article" date="2014" name="Int. J. Syst. Evol. Microbiol.">
        <title>Complete genome sequence of Corynebacterium casei LMG S-19264T (=DSM 44701T), isolated from a smear-ripened cheese.</title>
        <authorList>
            <consortium name="US DOE Joint Genome Institute (JGI-PGF)"/>
            <person name="Walter F."/>
            <person name="Albersmeier A."/>
            <person name="Kalinowski J."/>
            <person name="Ruckert C."/>
        </authorList>
    </citation>
    <scope>NUCLEOTIDE SEQUENCE</scope>
    <source>
        <strain evidence="2">CGMCC 1.15725</strain>
    </source>
</reference>
<dbReference type="InterPro" id="IPR011048">
    <property type="entry name" value="Haem_d1_sf"/>
</dbReference>
<organism evidence="2 3">
    <name type="scientific">Aliidongia dinghuensis</name>
    <dbReference type="NCBI Taxonomy" id="1867774"/>
    <lineage>
        <taxon>Bacteria</taxon>
        <taxon>Pseudomonadati</taxon>
        <taxon>Pseudomonadota</taxon>
        <taxon>Alphaproteobacteria</taxon>
        <taxon>Rhodospirillales</taxon>
        <taxon>Dongiaceae</taxon>
        <taxon>Aliidongia</taxon>
    </lineage>
</organism>